<dbReference type="PANTHER" id="PTHR43537:SF18">
    <property type="entry name" value="L-LACTATE DEHYDROGENASE OPERON REGULATORY PROTEIN-RELATED"/>
    <property type="match status" value="1"/>
</dbReference>
<dbReference type="Gene3D" id="1.10.10.10">
    <property type="entry name" value="Winged helix-like DNA-binding domain superfamily/Winged helix DNA-binding domain"/>
    <property type="match status" value="1"/>
</dbReference>
<dbReference type="SMART" id="SM00345">
    <property type="entry name" value="HTH_GNTR"/>
    <property type="match status" value="1"/>
</dbReference>
<keyword evidence="3" id="KW-0804">Transcription</keyword>
<organism evidence="5 6">
    <name type="scientific">Acinetobacter brisouii CIP 110357</name>
    <dbReference type="NCBI Taxonomy" id="1341683"/>
    <lineage>
        <taxon>Bacteria</taxon>
        <taxon>Pseudomonadati</taxon>
        <taxon>Pseudomonadota</taxon>
        <taxon>Gammaproteobacteria</taxon>
        <taxon>Moraxellales</taxon>
        <taxon>Moraxellaceae</taxon>
        <taxon>Acinetobacter</taxon>
    </lineage>
</organism>
<dbReference type="EMBL" id="AYEU01000005">
    <property type="protein sequence ID" value="ESK51768.1"/>
    <property type="molecule type" value="Genomic_DNA"/>
</dbReference>
<gene>
    <name evidence="5" type="ORF">P255_01197</name>
</gene>
<dbReference type="InterPro" id="IPR000524">
    <property type="entry name" value="Tscrpt_reg_HTH_GntR"/>
</dbReference>
<dbReference type="PROSITE" id="PS50949">
    <property type="entry name" value="HTH_GNTR"/>
    <property type="match status" value="1"/>
</dbReference>
<name>V2UBC6_9GAMM</name>
<dbReference type="InterPro" id="IPR008920">
    <property type="entry name" value="TF_FadR/GntR_C"/>
</dbReference>
<keyword evidence="6" id="KW-1185">Reference proteome</keyword>
<dbReference type="InterPro" id="IPR011711">
    <property type="entry name" value="GntR_C"/>
</dbReference>
<dbReference type="Proteomes" id="UP000018418">
    <property type="component" value="Unassembled WGS sequence"/>
</dbReference>
<proteinExistence type="predicted"/>
<dbReference type="AlphaFoldDB" id="V2UBC6"/>
<protein>
    <recommendedName>
        <fullName evidence="4">HTH gntR-type domain-containing protein</fullName>
    </recommendedName>
</protein>
<evidence type="ECO:0000313" key="6">
    <source>
        <dbReference type="Proteomes" id="UP000018418"/>
    </source>
</evidence>
<keyword evidence="2" id="KW-0238">DNA-binding</keyword>
<dbReference type="SUPFAM" id="SSF46785">
    <property type="entry name" value="Winged helix' DNA-binding domain"/>
    <property type="match status" value="1"/>
</dbReference>
<dbReference type="GO" id="GO:0003700">
    <property type="term" value="F:DNA-binding transcription factor activity"/>
    <property type="evidence" value="ECO:0007669"/>
    <property type="project" value="InterPro"/>
</dbReference>
<dbReference type="PANTHER" id="PTHR43537">
    <property type="entry name" value="TRANSCRIPTIONAL REGULATOR, GNTR FAMILY"/>
    <property type="match status" value="1"/>
</dbReference>
<feature type="domain" description="HTH gntR-type" evidence="4">
    <location>
        <begin position="1"/>
        <end position="69"/>
    </location>
</feature>
<dbReference type="Gene3D" id="1.20.120.530">
    <property type="entry name" value="GntR ligand-binding domain-like"/>
    <property type="match status" value="1"/>
</dbReference>
<dbReference type="NCBIfam" id="NF007741">
    <property type="entry name" value="PRK10421.1"/>
    <property type="match status" value="1"/>
</dbReference>
<dbReference type="Pfam" id="PF07729">
    <property type="entry name" value="FCD"/>
    <property type="match status" value="1"/>
</dbReference>
<dbReference type="CDD" id="cd07377">
    <property type="entry name" value="WHTH_GntR"/>
    <property type="match status" value="1"/>
</dbReference>
<accession>V2UBC6</accession>
<dbReference type="SUPFAM" id="SSF48008">
    <property type="entry name" value="GntR ligand-binding domain-like"/>
    <property type="match status" value="1"/>
</dbReference>
<dbReference type="PRINTS" id="PR00035">
    <property type="entry name" value="HTHGNTR"/>
</dbReference>
<dbReference type="InterPro" id="IPR036388">
    <property type="entry name" value="WH-like_DNA-bd_sf"/>
</dbReference>
<dbReference type="RefSeq" id="WP_004901501.1">
    <property type="nucleotide sequence ID" value="NZ_BBTI01000009.1"/>
</dbReference>
<keyword evidence="1" id="KW-0805">Transcription regulation</keyword>
<dbReference type="GO" id="GO:0003677">
    <property type="term" value="F:DNA binding"/>
    <property type="evidence" value="ECO:0007669"/>
    <property type="project" value="UniProtKB-KW"/>
</dbReference>
<comment type="caution">
    <text evidence="5">The sequence shown here is derived from an EMBL/GenBank/DDBJ whole genome shotgun (WGS) entry which is preliminary data.</text>
</comment>
<evidence type="ECO:0000259" key="4">
    <source>
        <dbReference type="PROSITE" id="PS50949"/>
    </source>
</evidence>
<evidence type="ECO:0000256" key="3">
    <source>
        <dbReference type="ARBA" id="ARBA00023163"/>
    </source>
</evidence>
<dbReference type="PATRIC" id="fig|1341683.3.peg.1186"/>
<dbReference type="STRING" id="396323.VH98_13615"/>
<dbReference type="SMART" id="SM00895">
    <property type="entry name" value="FCD"/>
    <property type="match status" value="1"/>
</dbReference>
<evidence type="ECO:0000313" key="5">
    <source>
        <dbReference type="EMBL" id="ESK51768.1"/>
    </source>
</evidence>
<dbReference type="InterPro" id="IPR036390">
    <property type="entry name" value="WH_DNA-bd_sf"/>
</dbReference>
<reference evidence="5 6" key="1">
    <citation type="submission" date="2013-10" db="EMBL/GenBank/DDBJ databases">
        <title>The Genome Sequence of Acinetobacter brisouii CIP 110357.</title>
        <authorList>
            <consortium name="The Broad Institute Genomics Platform"/>
            <consortium name="The Broad Institute Genome Sequencing Center for Infectious Disease"/>
            <person name="Cerqueira G."/>
            <person name="Feldgarden M."/>
            <person name="Courvalin P."/>
            <person name="Grillot-Courvalin C."/>
            <person name="Clermont D."/>
            <person name="Rocha E."/>
            <person name="Yoon E.-J."/>
            <person name="Nemec A."/>
            <person name="Young S.K."/>
            <person name="Zeng Q."/>
            <person name="Gargeya S."/>
            <person name="Fitzgerald M."/>
            <person name="Abouelleil A."/>
            <person name="Alvarado L."/>
            <person name="Berlin A.M."/>
            <person name="Chapman S.B."/>
            <person name="Gainer-Dewar J."/>
            <person name="Goldberg J."/>
            <person name="Gnerre S."/>
            <person name="Griggs A."/>
            <person name="Gujja S."/>
            <person name="Hansen M."/>
            <person name="Howarth C."/>
            <person name="Imamovic A."/>
            <person name="Ireland A."/>
            <person name="Larimer J."/>
            <person name="McCowan C."/>
            <person name="Murphy C."/>
            <person name="Pearson M."/>
            <person name="Poon T.W."/>
            <person name="Priest M."/>
            <person name="Roberts A."/>
            <person name="Saif S."/>
            <person name="Shea T."/>
            <person name="Sykes S."/>
            <person name="Wortman J."/>
            <person name="Nusbaum C."/>
            <person name="Birren B."/>
        </authorList>
    </citation>
    <scope>NUCLEOTIDE SEQUENCE [LARGE SCALE GENOMIC DNA]</scope>
    <source>
        <strain evidence="5 6">CIP 110357</strain>
    </source>
</reference>
<evidence type="ECO:0000256" key="2">
    <source>
        <dbReference type="ARBA" id="ARBA00023125"/>
    </source>
</evidence>
<evidence type="ECO:0000256" key="1">
    <source>
        <dbReference type="ARBA" id="ARBA00023015"/>
    </source>
</evidence>
<dbReference type="HOGENOM" id="CLU_017584_9_5_6"/>
<dbReference type="OrthoDB" id="5450856at2"/>
<sequence length="251" mass="28879">MKIADRVVQSLYDLIEQQSMQVGDRLPSERQLCEQLSVSRSSLREALQKLSSLGVVSSRVGAGTYLAKRPQSDWSDQFILQPLSDLIDQDPLYRFDVQEARLILEGGTAWYAAQRSTEEDRAKIHHFYDQVLYFQSIGDADKASASDANFHLAIAEASHNIVLTQMMRSLFDLLQYNVVLGRRKIYTDVHQFEQLHLQHFQVMDAIDRQDPELARSSVCDHIEFIIQQVRAIDEAEARLKRSSRLKRIDLK</sequence>
<dbReference type="Pfam" id="PF00392">
    <property type="entry name" value="GntR"/>
    <property type="match status" value="1"/>
</dbReference>